<evidence type="ECO:0000256" key="8">
    <source>
        <dbReference type="ARBA" id="ARBA00022771"/>
    </source>
</evidence>
<dbReference type="PANTHER" id="PTHR11630:SF44">
    <property type="entry name" value="DNA REPLICATION LICENSING FACTOR MCM2"/>
    <property type="match status" value="1"/>
</dbReference>
<feature type="region of interest" description="Disordered" evidence="16">
    <location>
        <begin position="249"/>
        <end position="273"/>
    </location>
</feature>
<evidence type="ECO:0000256" key="3">
    <source>
        <dbReference type="ARBA" id="ARBA00012551"/>
    </source>
</evidence>
<evidence type="ECO:0000256" key="5">
    <source>
        <dbReference type="ARBA" id="ARBA00022705"/>
    </source>
</evidence>
<feature type="region of interest" description="Disordered" evidence="16">
    <location>
        <begin position="302"/>
        <end position="343"/>
    </location>
</feature>
<keyword evidence="8" id="KW-0863">Zinc-finger</keyword>
<dbReference type="Pfam" id="PF14551">
    <property type="entry name" value="MCM_N"/>
    <property type="match status" value="1"/>
</dbReference>
<dbReference type="Pfam" id="PF23669">
    <property type="entry name" value="WHD_MCM2"/>
    <property type="match status" value="1"/>
</dbReference>
<feature type="compositionally biased region" description="Acidic residues" evidence="16">
    <location>
        <begin position="262"/>
        <end position="272"/>
    </location>
</feature>
<dbReference type="InterPro" id="IPR001208">
    <property type="entry name" value="MCM_dom"/>
</dbReference>
<evidence type="ECO:0000256" key="2">
    <source>
        <dbReference type="ARBA" id="ARBA00008010"/>
    </source>
</evidence>
<dbReference type="Gene3D" id="2.40.50.140">
    <property type="entry name" value="Nucleic acid-binding proteins"/>
    <property type="match status" value="1"/>
</dbReference>
<dbReference type="InterPro" id="IPR033762">
    <property type="entry name" value="MCM_OB"/>
</dbReference>
<dbReference type="PROSITE" id="PS00847">
    <property type="entry name" value="MCM_1"/>
    <property type="match status" value="1"/>
</dbReference>
<accession>A0ABN8IFU7</accession>
<evidence type="ECO:0000256" key="16">
    <source>
        <dbReference type="SAM" id="MobiDB-lite"/>
    </source>
</evidence>
<evidence type="ECO:0000256" key="10">
    <source>
        <dbReference type="ARBA" id="ARBA00022806"/>
    </source>
</evidence>
<evidence type="ECO:0000256" key="13">
    <source>
        <dbReference type="ARBA" id="ARBA00023125"/>
    </source>
</evidence>
<dbReference type="PRINTS" id="PR01658">
    <property type="entry name" value="MCMPROTEIN2"/>
</dbReference>
<dbReference type="Proteomes" id="UP000837857">
    <property type="component" value="Chromosome 21"/>
</dbReference>
<feature type="non-terminal residue" evidence="18">
    <location>
        <position position="1073"/>
    </location>
</feature>
<dbReference type="EMBL" id="OW152833">
    <property type="protein sequence ID" value="CAH2054255.1"/>
    <property type="molecule type" value="Genomic_DNA"/>
</dbReference>
<evidence type="ECO:0000256" key="7">
    <source>
        <dbReference type="ARBA" id="ARBA00022741"/>
    </source>
</evidence>
<dbReference type="CDD" id="cd17753">
    <property type="entry name" value="MCM2"/>
    <property type="match status" value="1"/>
</dbReference>
<keyword evidence="15" id="KW-0131">Cell cycle</keyword>
<keyword evidence="11" id="KW-0862">Zinc</keyword>
<keyword evidence="7" id="KW-0547">Nucleotide-binding</keyword>
<dbReference type="Gene3D" id="3.30.1640.10">
    <property type="entry name" value="mini-chromosome maintenance (MCM) complex, chain A, domain 1"/>
    <property type="match status" value="1"/>
</dbReference>
<dbReference type="InterPro" id="IPR012340">
    <property type="entry name" value="NA-bd_OB-fold"/>
</dbReference>
<evidence type="ECO:0000256" key="11">
    <source>
        <dbReference type="ARBA" id="ARBA00022833"/>
    </source>
</evidence>
<name>A0ABN8IFU7_9NEOP</name>
<dbReference type="PANTHER" id="PTHR11630">
    <property type="entry name" value="DNA REPLICATION LICENSING FACTOR MCM FAMILY MEMBER"/>
    <property type="match status" value="1"/>
</dbReference>
<dbReference type="Pfam" id="PF00493">
    <property type="entry name" value="MCM"/>
    <property type="match status" value="1"/>
</dbReference>
<dbReference type="SUPFAM" id="SSF52540">
    <property type="entry name" value="P-loop containing nucleoside triphosphate hydrolases"/>
    <property type="match status" value="1"/>
</dbReference>
<dbReference type="InterPro" id="IPR018525">
    <property type="entry name" value="MCM_CS"/>
</dbReference>
<keyword evidence="5" id="KW-0235">DNA replication</keyword>
<feature type="domain" description="MCM C-terminal AAA(+) ATPase" evidence="17">
    <location>
        <begin position="644"/>
        <end position="850"/>
    </location>
</feature>
<feature type="compositionally biased region" description="Polar residues" evidence="16">
    <location>
        <begin position="153"/>
        <end position="175"/>
    </location>
</feature>
<gene>
    <name evidence="18" type="ORF">IPOD504_LOCUS8550</name>
</gene>
<dbReference type="PRINTS" id="PR01657">
    <property type="entry name" value="MCMFAMILY"/>
</dbReference>
<dbReference type="Gene3D" id="2.20.28.10">
    <property type="match status" value="1"/>
</dbReference>
<reference evidence="18" key="1">
    <citation type="submission" date="2022-03" db="EMBL/GenBank/DDBJ databases">
        <authorList>
            <person name="Martin H S."/>
        </authorList>
    </citation>
    <scope>NUCLEOTIDE SEQUENCE</scope>
</reference>
<dbReference type="EC" id="3.6.4.12" evidence="3"/>
<feature type="compositionally biased region" description="Acidic residues" evidence="16">
    <location>
        <begin position="333"/>
        <end position="343"/>
    </location>
</feature>
<evidence type="ECO:0000259" key="17">
    <source>
        <dbReference type="PROSITE" id="PS50051"/>
    </source>
</evidence>
<protein>
    <recommendedName>
        <fullName evidence="4">DNA replication licensing factor MCM2</fullName>
        <ecNumber evidence="3">3.6.4.12</ecNumber>
    </recommendedName>
</protein>
<dbReference type="InterPro" id="IPR027925">
    <property type="entry name" value="MCM_N"/>
</dbReference>
<keyword evidence="13" id="KW-0238">DNA-binding</keyword>
<dbReference type="Pfam" id="PF17207">
    <property type="entry name" value="MCM_OB"/>
    <property type="match status" value="1"/>
</dbReference>
<comment type="subcellular location">
    <subcellularLocation>
        <location evidence="1">Nucleus</location>
    </subcellularLocation>
</comment>
<dbReference type="InterPro" id="IPR059098">
    <property type="entry name" value="WHD_MCM2"/>
</dbReference>
<proteinExistence type="inferred from homology"/>
<keyword evidence="9" id="KW-0378">Hydrolase</keyword>
<dbReference type="InterPro" id="IPR031327">
    <property type="entry name" value="MCM"/>
</dbReference>
<evidence type="ECO:0000313" key="19">
    <source>
        <dbReference type="Proteomes" id="UP000837857"/>
    </source>
</evidence>
<keyword evidence="14" id="KW-0539">Nucleus</keyword>
<comment type="similarity">
    <text evidence="2">Belongs to the MCM family.</text>
</comment>
<evidence type="ECO:0000256" key="1">
    <source>
        <dbReference type="ARBA" id="ARBA00004123"/>
    </source>
</evidence>
<keyword evidence="10" id="KW-0347">Helicase</keyword>
<dbReference type="PROSITE" id="PS50051">
    <property type="entry name" value="MCM_2"/>
    <property type="match status" value="1"/>
</dbReference>
<evidence type="ECO:0000256" key="6">
    <source>
        <dbReference type="ARBA" id="ARBA00022723"/>
    </source>
</evidence>
<evidence type="ECO:0000256" key="9">
    <source>
        <dbReference type="ARBA" id="ARBA00022801"/>
    </source>
</evidence>
<keyword evidence="6" id="KW-0479">Metal-binding</keyword>
<dbReference type="InterPro" id="IPR008045">
    <property type="entry name" value="MCM2"/>
</dbReference>
<evidence type="ECO:0000313" key="18">
    <source>
        <dbReference type="EMBL" id="CAH2054255.1"/>
    </source>
</evidence>
<dbReference type="Pfam" id="PF12619">
    <property type="entry name" value="MCM2_N"/>
    <property type="match status" value="1"/>
</dbReference>
<sequence length="1073" mass="121342">MAKVEQPLFILPKKRNGKKQNAVAGHVDHVITVQGAADTELQAKYKNGLSPVTEHVVNGIIHSTMEGLKSNMKINLPIINDVNDEDMNETNILMDSQQKLQKNGYQALSTLHNSREIIDLSPIYENSSDACSSHGDLREASEVETQKGCRMLNSDNNESTCATPNSMSQTQSENSFEMGPLTDSLKNSAKRKKRSSPIPDTPSERDGARSRMTSPAREYEMFDDEGAILGDNAAEEEDDGEELFNDNMEADYRPMPALDRYDNEDLDNDDYDPMSIEDRVAAEQELRRRDRDEGRLRRDDRGLLYDESDEDSTDAPRAKRRRAAEKAATGAEEQVEEGIESIENLEDTKGYTTKEWVSMLGPRTEIANRFKNFLRTYTNNKGQFVYKDRIRRMCEHNQASFHVEFDVLARREQVLAYFLPEAPFQMLQIFDEVAKEIVLQIFPSYERVTSEIHVRISDLPLIEELRTFRKLHLNQLVRTVGVITATTGVLPQLSVVKYDCNRCGYILGPFVQTQNSEVKPGSCPECQSAGPFMVNMEQTVYRNYQKVTIQESPGRIPAGRIPRSKDCILLADLCDRCKPGDEVDLTGIYTNNYDGSLNTEQGFPVFATVIIANYIVVKDCKHIVESLTDEDVANIVKLSKDPNIGEKIIQSIAPSIYGHDYIKRGLALALFGGEPKNPGEKHKVRGDINVLICGDPGTAKSQFLKYTEKIAPRAIFTTGQGASAVGLTAYVRKNPTTREWTLEAGALVLADRGVCLIDEFDKMNDQDRTSIHEAMEQQSISISKAGIVTSLHARCSIIAAANPIGGRYDASLTFTENVNLSEPILSRFDVLCVVKDEADPMQDAHLAKFVVSSHIRHHPTQRGTTLEDNNTDDIGIPQELLKKYIVYARENVHPKLQNMDQDKVAKMYSQLRQESLATGSLPITVRHIESVIRMSEAHARMHLRAQVNEEDVNMAIRTMLESFVETQKYSVMRAMRQTFQKYLSYKKDHSELLYYILRQLTMDQLAYMRGLHNHSQSTIEISERDLTERARQINITDLKPFYDSRIFKINNFSYDQKRKVIIHTLPEVPSVAS</sequence>
<keyword evidence="19" id="KW-1185">Reference proteome</keyword>
<dbReference type="SMART" id="SM00350">
    <property type="entry name" value="MCM"/>
    <property type="match status" value="1"/>
</dbReference>
<dbReference type="InterPro" id="IPR041562">
    <property type="entry name" value="MCM_lid"/>
</dbReference>
<dbReference type="Pfam" id="PF17855">
    <property type="entry name" value="MCM_lid"/>
    <property type="match status" value="1"/>
</dbReference>
<evidence type="ECO:0000256" key="15">
    <source>
        <dbReference type="ARBA" id="ARBA00023306"/>
    </source>
</evidence>
<feature type="region of interest" description="Disordered" evidence="16">
    <location>
        <begin position="151"/>
        <end position="227"/>
    </location>
</feature>
<evidence type="ECO:0000256" key="12">
    <source>
        <dbReference type="ARBA" id="ARBA00022840"/>
    </source>
</evidence>
<dbReference type="Gene3D" id="3.40.50.300">
    <property type="entry name" value="P-loop containing nucleotide triphosphate hydrolases"/>
    <property type="match status" value="1"/>
</dbReference>
<keyword evidence="12" id="KW-0067">ATP-binding</keyword>
<evidence type="ECO:0000256" key="4">
    <source>
        <dbReference type="ARBA" id="ARBA00018925"/>
    </source>
</evidence>
<dbReference type="SUPFAM" id="SSF50249">
    <property type="entry name" value="Nucleic acid-binding proteins"/>
    <property type="match status" value="1"/>
</dbReference>
<evidence type="ECO:0000256" key="14">
    <source>
        <dbReference type="ARBA" id="ARBA00023242"/>
    </source>
</evidence>
<dbReference type="InterPro" id="IPR027417">
    <property type="entry name" value="P-loop_NTPase"/>
</dbReference>
<organism evidence="18 19">
    <name type="scientific">Iphiclides podalirius</name>
    <name type="common">scarce swallowtail</name>
    <dbReference type="NCBI Taxonomy" id="110791"/>
    <lineage>
        <taxon>Eukaryota</taxon>
        <taxon>Metazoa</taxon>
        <taxon>Ecdysozoa</taxon>
        <taxon>Arthropoda</taxon>
        <taxon>Hexapoda</taxon>
        <taxon>Insecta</taxon>
        <taxon>Pterygota</taxon>
        <taxon>Neoptera</taxon>
        <taxon>Endopterygota</taxon>
        <taxon>Lepidoptera</taxon>
        <taxon>Glossata</taxon>
        <taxon>Ditrysia</taxon>
        <taxon>Papilionoidea</taxon>
        <taxon>Papilionidae</taxon>
        <taxon>Papilioninae</taxon>
        <taxon>Iphiclides</taxon>
    </lineage>
</organism>